<accession>N6WWF8</accession>
<dbReference type="Gene3D" id="2.10.10.20">
    <property type="entry name" value="Carbohydrate-binding module superfamily 5/12"/>
    <property type="match status" value="2"/>
</dbReference>
<gene>
    <name evidence="5" type="ORF">J057_08551</name>
</gene>
<dbReference type="HOGENOM" id="CLU_1473537_0_0_6"/>
<dbReference type="AlphaFoldDB" id="N6WWF8"/>
<dbReference type="GO" id="GO:0005576">
    <property type="term" value="C:extracellular region"/>
    <property type="evidence" value="ECO:0007669"/>
    <property type="project" value="InterPro"/>
</dbReference>
<feature type="domain" description="Chitin-binding type-3" evidence="4">
    <location>
        <begin position="127"/>
        <end position="171"/>
    </location>
</feature>
<reference evidence="5 6" key="1">
    <citation type="journal article" date="2013" name="Genome Announc.">
        <title>Genome Sequence of the Polycyclic Aromatic Hydrocarbon-Degrading Bacterium Strain Marinobacter nanhaiticus D15-8WT.</title>
        <authorList>
            <person name="Cui Z."/>
            <person name="Gao W."/>
            <person name="Li Q."/>
            <person name="Xu G."/>
            <person name="Zheng L."/>
        </authorList>
    </citation>
    <scope>NUCLEOTIDE SEQUENCE [LARGE SCALE GENOMIC DNA]</scope>
    <source>
        <strain evidence="5 6">D15-8W</strain>
    </source>
</reference>
<dbReference type="GO" id="GO:0030246">
    <property type="term" value="F:carbohydrate binding"/>
    <property type="evidence" value="ECO:0007669"/>
    <property type="project" value="InterPro"/>
</dbReference>
<feature type="chain" id="PRO_5004127358" description="Chitin-binding type-3 domain-containing protein" evidence="3">
    <location>
        <begin position="22"/>
        <end position="179"/>
    </location>
</feature>
<feature type="domain" description="Chitin-binding type-3" evidence="4">
    <location>
        <begin position="30"/>
        <end position="73"/>
    </location>
</feature>
<evidence type="ECO:0000256" key="3">
    <source>
        <dbReference type="SAM" id="SignalP"/>
    </source>
</evidence>
<feature type="region of interest" description="Disordered" evidence="2">
    <location>
        <begin position="80"/>
        <end position="101"/>
    </location>
</feature>
<keyword evidence="6" id="KW-1185">Reference proteome</keyword>
<name>N6WWF8_9GAMM</name>
<feature type="signal peptide" evidence="3">
    <location>
        <begin position="1"/>
        <end position="21"/>
    </location>
</feature>
<protein>
    <recommendedName>
        <fullName evidence="4">Chitin-binding type-3 domain-containing protein</fullName>
    </recommendedName>
</protein>
<organism evidence="5 6">
    <name type="scientific">Marinobacter nanhaiticus D15-8W</name>
    <dbReference type="NCBI Taxonomy" id="626887"/>
    <lineage>
        <taxon>Bacteria</taxon>
        <taxon>Pseudomonadati</taxon>
        <taxon>Pseudomonadota</taxon>
        <taxon>Gammaproteobacteria</taxon>
        <taxon>Pseudomonadales</taxon>
        <taxon>Marinobacteraceae</taxon>
        <taxon>Marinobacter</taxon>
    </lineage>
</organism>
<dbReference type="Proteomes" id="UP000013165">
    <property type="component" value="Unassembled WGS sequence"/>
</dbReference>
<dbReference type="InterPro" id="IPR003610">
    <property type="entry name" value="CBM5/12"/>
</dbReference>
<dbReference type="GO" id="GO:0004553">
    <property type="term" value="F:hydrolase activity, hydrolyzing O-glycosyl compounds"/>
    <property type="evidence" value="ECO:0007669"/>
    <property type="project" value="InterPro"/>
</dbReference>
<dbReference type="GO" id="GO:0005975">
    <property type="term" value="P:carbohydrate metabolic process"/>
    <property type="evidence" value="ECO:0007669"/>
    <property type="project" value="InterPro"/>
</dbReference>
<dbReference type="SMART" id="SM00495">
    <property type="entry name" value="ChtBD3"/>
    <property type="match status" value="2"/>
</dbReference>
<feature type="region of interest" description="Disordered" evidence="2">
    <location>
        <begin position="152"/>
        <end position="179"/>
    </location>
</feature>
<dbReference type="SUPFAM" id="SSF51055">
    <property type="entry name" value="Carbohydrate binding domain"/>
    <property type="match status" value="2"/>
</dbReference>
<evidence type="ECO:0000313" key="6">
    <source>
        <dbReference type="Proteomes" id="UP000013165"/>
    </source>
</evidence>
<keyword evidence="1" id="KW-0378">Hydrolase</keyword>
<dbReference type="PATRIC" id="fig|626887.3.peg.1707"/>
<evidence type="ECO:0000256" key="2">
    <source>
        <dbReference type="SAM" id="MobiDB-lite"/>
    </source>
</evidence>
<keyword evidence="3" id="KW-0732">Signal</keyword>
<comment type="caution">
    <text evidence="5">The sequence shown here is derived from an EMBL/GenBank/DDBJ whole genome shotgun (WGS) entry which is preliminary data.</text>
</comment>
<dbReference type="eggNOG" id="COG3979">
    <property type="taxonomic scope" value="Bacteria"/>
</dbReference>
<dbReference type="RefSeq" id="WP_004579683.1">
    <property type="nucleotide sequence ID" value="NZ_AP028878.1"/>
</dbReference>
<proteinExistence type="predicted"/>
<evidence type="ECO:0000313" key="5">
    <source>
        <dbReference type="EMBL" id="ENO15387.1"/>
    </source>
</evidence>
<dbReference type="OrthoDB" id="6367814at2"/>
<dbReference type="InterPro" id="IPR036573">
    <property type="entry name" value="CBM_sf_5/12"/>
</dbReference>
<evidence type="ECO:0000259" key="4">
    <source>
        <dbReference type="SMART" id="SM00495"/>
    </source>
</evidence>
<evidence type="ECO:0000256" key="1">
    <source>
        <dbReference type="ARBA" id="ARBA00022801"/>
    </source>
</evidence>
<sequence>MLRPALLLLLLLTVFTSTAQAQRTPCSPDDNAWLPGRYYDAGEIVFHGDNWYVAREWQEGRRPGRGEFAWQALDAPPDCARVEEPMDTEPGLDTSGRGDESVPLFPADKASEDMSEVKASETKCKPAPSWTFSDSYSVGAWVTHEGQIYRATRPSTGDMPGVVEPPHWAPVDADCPPEP</sequence>
<dbReference type="EMBL" id="APLQ01000011">
    <property type="protein sequence ID" value="ENO15387.1"/>
    <property type="molecule type" value="Genomic_DNA"/>
</dbReference>